<evidence type="ECO:0000313" key="10">
    <source>
        <dbReference type="Proteomes" id="UP000001610"/>
    </source>
</evidence>
<dbReference type="EC" id="2.7.1.-" evidence="6"/>
<evidence type="ECO:0000256" key="1">
    <source>
        <dbReference type="ARBA" id="ARBA00009225"/>
    </source>
</evidence>
<dbReference type="PRINTS" id="PR00475">
    <property type="entry name" value="HEXOKINASE"/>
</dbReference>
<reference evidence="9 10" key="1">
    <citation type="journal article" date="2011" name="Genome Biol.">
        <title>Genome sequence of the insect pathogenic fungus Cordyceps militaris, a valued traditional Chinese medicine.</title>
        <authorList>
            <person name="Zheng P."/>
            <person name="Xia Y."/>
            <person name="Xiao G."/>
            <person name="Xiong C."/>
            <person name="Hu X."/>
            <person name="Zhang S."/>
            <person name="Zheng H."/>
            <person name="Huang Y."/>
            <person name="Zhou Y."/>
            <person name="Wang S."/>
            <person name="Zhao G.P."/>
            <person name="Liu X."/>
            <person name="St Leger R.J."/>
            <person name="Wang C."/>
        </authorList>
    </citation>
    <scope>NUCLEOTIDE SEQUENCE [LARGE SCALE GENOMIC DNA]</scope>
    <source>
        <strain evidence="9 10">CM01</strain>
    </source>
</reference>
<dbReference type="Gene3D" id="3.40.367.20">
    <property type="match status" value="1"/>
</dbReference>
<comment type="similarity">
    <text evidence="1 6">Belongs to the hexokinase family.</text>
</comment>
<feature type="domain" description="Hexokinase C-terminal" evidence="8">
    <location>
        <begin position="220"/>
        <end position="514"/>
    </location>
</feature>
<dbReference type="RefSeq" id="XP_006673518.1">
    <property type="nucleotide sequence ID" value="XM_006673455.1"/>
</dbReference>
<dbReference type="PROSITE" id="PS51748">
    <property type="entry name" value="HEXOKINASE_2"/>
    <property type="match status" value="1"/>
</dbReference>
<dbReference type="InterPro" id="IPR001312">
    <property type="entry name" value="Hexokinase"/>
</dbReference>
<dbReference type="GO" id="GO:0004340">
    <property type="term" value="F:glucokinase activity"/>
    <property type="evidence" value="ECO:0007669"/>
    <property type="project" value="TreeGrafter"/>
</dbReference>
<dbReference type="eggNOG" id="KOG1369">
    <property type="taxonomic scope" value="Eukaryota"/>
</dbReference>
<dbReference type="Pfam" id="PF03727">
    <property type="entry name" value="Hexokinase_2"/>
    <property type="match status" value="1"/>
</dbReference>
<dbReference type="HOGENOM" id="CLU_014393_5_0_1"/>
<dbReference type="Gene3D" id="3.30.420.40">
    <property type="match status" value="1"/>
</dbReference>
<dbReference type="SUPFAM" id="SSF53067">
    <property type="entry name" value="Actin-like ATPase domain"/>
    <property type="match status" value="2"/>
</dbReference>
<organism evidence="9 10">
    <name type="scientific">Cordyceps militaris (strain CM01)</name>
    <name type="common">Caterpillar fungus</name>
    <dbReference type="NCBI Taxonomy" id="983644"/>
    <lineage>
        <taxon>Eukaryota</taxon>
        <taxon>Fungi</taxon>
        <taxon>Dikarya</taxon>
        <taxon>Ascomycota</taxon>
        <taxon>Pezizomycotina</taxon>
        <taxon>Sordariomycetes</taxon>
        <taxon>Hypocreomycetidae</taxon>
        <taxon>Hypocreales</taxon>
        <taxon>Cordycipitaceae</taxon>
        <taxon>Cordyceps</taxon>
    </lineage>
</organism>
<dbReference type="GO" id="GO:0008865">
    <property type="term" value="F:fructokinase activity"/>
    <property type="evidence" value="ECO:0007669"/>
    <property type="project" value="TreeGrafter"/>
</dbReference>
<evidence type="ECO:0000256" key="2">
    <source>
        <dbReference type="ARBA" id="ARBA00022679"/>
    </source>
</evidence>
<dbReference type="PANTHER" id="PTHR19443:SF30">
    <property type="entry name" value="GLUCOKINASE-1-RELATED"/>
    <property type="match status" value="1"/>
</dbReference>
<keyword evidence="4 6" id="KW-0418">Kinase</keyword>
<dbReference type="VEuPathDB" id="FungiDB:CCM_08316"/>
<dbReference type="GO" id="GO:0005524">
    <property type="term" value="F:ATP binding"/>
    <property type="evidence" value="ECO:0007669"/>
    <property type="project" value="UniProtKB-UniRule"/>
</dbReference>
<evidence type="ECO:0000256" key="6">
    <source>
        <dbReference type="RuleBase" id="RU362007"/>
    </source>
</evidence>
<sequence length="518" mass="56528">MAAKASVQGVVAGFSPSPAEICRVTDHCPQYMSQALSGKGGTQMPSFVTNLPNGPETGVFLAVDLGGTNCRISAVELHGNSTYTMKQSKYAVPREFMVNPRHEPLFDFVATNIASFLKGNPEMAAQRDPKSTRPSWPGVHKLGFTFSFTYESHSVCHGTMLQWDKGWDIPDAIGRDPCRMLQDALDRQTLPVRVVALTNDSVGTFMATAYTSSEACSPLLGAIFGTGTNAAYVEHVARIDKLPQKYETLRGKDAVMVINTEWGAWFDKTAAALPSCMYDDILDLESAAPGEQRFEKQTSGLYLGELMRLAMLDLIAAKQLQMTARSDSPLHTPYRIDAAFVSMLAAHFESQKKIHWERTMTHISERLNVDDVTLEDIQALELLAAAIMKRAAQLAGAAMAAIIIQSGRLPYSTLKPAASRKWVAWYRWLASGSAFCSLGRGRADDDADSDRTMTAPAGCIEIGIDGSLFEHYPPFEKEIRKVLRAVPRIGPQGEARVKIRLVKDGSSLGAALIAQSVS</sequence>
<evidence type="ECO:0000313" key="9">
    <source>
        <dbReference type="EMBL" id="EGX88273.1"/>
    </source>
</evidence>
<dbReference type="InParanoid" id="G3JTC6"/>
<dbReference type="STRING" id="983644.G3JTC6"/>
<protein>
    <recommendedName>
        <fullName evidence="6">Phosphotransferase</fullName>
        <ecNumber evidence="6">2.7.1.-</ecNumber>
    </recommendedName>
</protein>
<dbReference type="GeneID" id="18170324"/>
<dbReference type="GO" id="GO:0005829">
    <property type="term" value="C:cytosol"/>
    <property type="evidence" value="ECO:0007669"/>
    <property type="project" value="TreeGrafter"/>
</dbReference>
<dbReference type="GO" id="GO:0006096">
    <property type="term" value="P:glycolytic process"/>
    <property type="evidence" value="ECO:0007669"/>
    <property type="project" value="UniProtKB-UniPathway"/>
</dbReference>
<name>G3JTC6_CORMM</name>
<evidence type="ECO:0000256" key="3">
    <source>
        <dbReference type="ARBA" id="ARBA00022741"/>
    </source>
</evidence>
<dbReference type="GO" id="GO:0005536">
    <property type="term" value="F:D-glucose binding"/>
    <property type="evidence" value="ECO:0007669"/>
    <property type="project" value="InterPro"/>
</dbReference>
<keyword evidence="10" id="KW-1185">Reference proteome</keyword>
<keyword evidence="3 6" id="KW-0547">Nucleotide-binding</keyword>
<dbReference type="GO" id="GO:0006006">
    <property type="term" value="P:glucose metabolic process"/>
    <property type="evidence" value="ECO:0007669"/>
    <property type="project" value="TreeGrafter"/>
</dbReference>
<proteinExistence type="inferred from homology"/>
<evidence type="ECO:0000259" key="7">
    <source>
        <dbReference type="Pfam" id="PF00349"/>
    </source>
</evidence>
<dbReference type="KEGG" id="cmt:CCM_08316"/>
<dbReference type="GO" id="GO:0001678">
    <property type="term" value="P:intracellular glucose homeostasis"/>
    <property type="evidence" value="ECO:0007669"/>
    <property type="project" value="InterPro"/>
</dbReference>
<dbReference type="Pfam" id="PF00349">
    <property type="entry name" value="Hexokinase_1"/>
    <property type="match status" value="1"/>
</dbReference>
<evidence type="ECO:0000256" key="5">
    <source>
        <dbReference type="ARBA" id="ARBA00022840"/>
    </source>
</evidence>
<keyword evidence="6" id="KW-0324">Glycolysis</keyword>
<dbReference type="PANTHER" id="PTHR19443">
    <property type="entry name" value="HEXOKINASE"/>
    <property type="match status" value="1"/>
</dbReference>
<feature type="domain" description="Hexokinase N-terminal" evidence="7">
    <location>
        <begin position="8"/>
        <end position="210"/>
    </location>
</feature>
<keyword evidence="2 6" id="KW-0808">Transferase</keyword>
<dbReference type="AlphaFoldDB" id="G3JTC6"/>
<dbReference type="EMBL" id="JH126405">
    <property type="protein sequence ID" value="EGX88273.1"/>
    <property type="molecule type" value="Genomic_DNA"/>
</dbReference>
<dbReference type="InterPro" id="IPR043129">
    <property type="entry name" value="ATPase_NBD"/>
</dbReference>
<dbReference type="OrthoDB" id="419537at2759"/>
<dbReference type="OMA" id="HWDKGWD"/>
<gene>
    <name evidence="9" type="ORF">CCM_08316</name>
</gene>
<dbReference type="InterPro" id="IPR022673">
    <property type="entry name" value="Hexokinase_C"/>
</dbReference>
<accession>G3JTC6</accession>
<evidence type="ECO:0000259" key="8">
    <source>
        <dbReference type="Pfam" id="PF03727"/>
    </source>
</evidence>
<dbReference type="InterPro" id="IPR022672">
    <property type="entry name" value="Hexokinase_N"/>
</dbReference>
<dbReference type="GO" id="GO:0005739">
    <property type="term" value="C:mitochondrion"/>
    <property type="evidence" value="ECO:0007669"/>
    <property type="project" value="TreeGrafter"/>
</dbReference>
<keyword evidence="5 6" id="KW-0067">ATP-binding</keyword>
<evidence type="ECO:0000256" key="4">
    <source>
        <dbReference type="ARBA" id="ARBA00022777"/>
    </source>
</evidence>
<dbReference type="UniPathway" id="UPA00109">
    <property type="reaction ID" value="UER00180"/>
</dbReference>
<dbReference type="Proteomes" id="UP000001610">
    <property type="component" value="Unassembled WGS sequence"/>
</dbReference>